<dbReference type="InterPro" id="IPR016187">
    <property type="entry name" value="CTDL_fold"/>
</dbReference>
<dbReference type="KEGG" id="dpx:DAPPUDRAFT_120732"/>
<evidence type="ECO:0008006" key="3">
    <source>
        <dbReference type="Google" id="ProtNLM"/>
    </source>
</evidence>
<reference evidence="1 2" key="1">
    <citation type="journal article" date="2011" name="Science">
        <title>The ecoresponsive genome of Daphnia pulex.</title>
        <authorList>
            <person name="Colbourne J.K."/>
            <person name="Pfrender M.E."/>
            <person name="Gilbert D."/>
            <person name="Thomas W.K."/>
            <person name="Tucker A."/>
            <person name="Oakley T.H."/>
            <person name="Tokishita S."/>
            <person name="Aerts A."/>
            <person name="Arnold G.J."/>
            <person name="Basu M.K."/>
            <person name="Bauer D.J."/>
            <person name="Caceres C.E."/>
            <person name="Carmel L."/>
            <person name="Casola C."/>
            <person name="Choi J.H."/>
            <person name="Detter J.C."/>
            <person name="Dong Q."/>
            <person name="Dusheyko S."/>
            <person name="Eads B.D."/>
            <person name="Frohlich T."/>
            <person name="Geiler-Samerotte K.A."/>
            <person name="Gerlach D."/>
            <person name="Hatcher P."/>
            <person name="Jogdeo S."/>
            <person name="Krijgsveld J."/>
            <person name="Kriventseva E.V."/>
            <person name="Kultz D."/>
            <person name="Laforsch C."/>
            <person name="Lindquist E."/>
            <person name="Lopez J."/>
            <person name="Manak J.R."/>
            <person name="Muller J."/>
            <person name="Pangilinan J."/>
            <person name="Patwardhan R.P."/>
            <person name="Pitluck S."/>
            <person name="Pritham E.J."/>
            <person name="Rechtsteiner A."/>
            <person name="Rho M."/>
            <person name="Rogozin I.B."/>
            <person name="Sakarya O."/>
            <person name="Salamov A."/>
            <person name="Schaack S."/>
            <person name="Shapiro H."/>
            <person name="Shiga Y."/>
            <person name="Skalitzky C."/>
            <person name="Smith Z."/>
            <person name="Souvorov A."/>
            <person name="Sung W."/>
            <person name="Tang Z."/>
            <person name="Tsuchiya D."/>
            <person name="Tu H."/>
            <person name="Vos H."/>
            <person name="Wang M."/>
            <person name="Wolf Y.I."/>
            <person name="Yamagata H."/>
            <person name="Yamada T."/>
            <person name="Ye Y."/>
            <person name="Shaw J.R."/>
            <person name="Andrews J."/>
            <person name="Crease T.J."/>
            <person name="Tang H."/>
            <person name="Lucas S.M."/>
            <person name="Robertson H.M."/>
            <person name="Bork P."/>
            <person name="Koonin E.V."/>
            <person name="Zdobnov E.M."/>
            <person name="Grigoriev I.V."/>
            <person name="Lynch M."/>
            <person name="Boore J.L."/>
        </authorList>
    </citation>
    <scope>NUCLEOTIDE SEQUENCE [LARGE SCALE GENOMIC DNA]</scope>
</reference>
<dbReference type="GO" id="GO:0009897">
    <property type="term" value="C:external side of plasma membrane"/>
    <property type="evidence" value="ECO:0000318"/>
    <property type="project" value="GO_Central"/>
</dbReference>
<dbReference type="HOGENOM" id="CLU_734175_0_0_1"/>
<dbReference type="InterPro" id="IPR016186">
    <property type="entry name" value="C-type_lectin-like/link_sf"/>
</dbReference>
<dbReference type="InParanoid" id="E9I237"/>
<dbReference type="EMBL" id="GL733968">
    <property type="protein sequence ID" value="EFX61943.1"/>
    <property type="molecule type" value="Genomic_DNA"/>
</dbReference>
<sequence>MEEAKKKTCFCVLAGAIVTLLLIATVSLLVALALPRMLNDGEYGDIPDYQTDEVYALLHVPHLIFNAARMKDVVTLTPENVSDNVPTLATDTSMTVKPKLTNSAVKPSDVTDLIPRLNEFYLTLPDVGDTFDASIINLPEKSDEVTEPLAPTTENEDKEIISDQTVSPPPVVTNSVSTVTLVTLPDFVFPESIKRPNRPAVVAEKVSSQHSYDFFMENVNFATSVEICRQINQGSRLISIESSYEKRIVDNYVRSHQLDIFGYKEDYLRYVWTGGYFDLDSNQPYALRWVDHPTPMEAFEYQPFCPESKDIHSIIDLALSELKTQTFGLTNLSPCNRRWAHVVIDFTGRRIGGSCWQVYVRDVVSPDGLRLPFICKRFENSLPDLTQIFTTGKRW</sequence>
<evidence type="ECO:0000313" key="1">
    <source>
        <dbReference type="EMBL" id="EFX61943.1"/>
    </source>
</evidence>
<organism evidence="1 2">
    <name type="scientific">Daphnia pulex</name>
    <name type="common">Water flea</name>
    <dbReference type="NCBI Taxonomy" id="6669"/>
    <lineage>
        <taxon>Eukaryota</taxon>
        <taxon>Metazoa</taxon>
        <taxon>Ecdysozoa</taxon>
        <taxon>Arthropoda</taxon>
        <taxon>Crustacea</taxon>
        <taxon>Branchiopoda</taxon>
        <taxon>Diplostraca</taxon>
        <taxon>Cladocera</taxon>
        <taxon>Anomopoda</taxon>
        <taxon>Daphniidae</taxon>
        <taxon>Daphnia</taxon>
    </lineage>
</organism>
<keyword evidence="2" id="KW-1185">Reference proteome</keyword>
<protein>
    <recommendedName>
        <fullName evidence="3">C-type lectin domain-containing protein</fullName>
    </recommendedName>
</protein>
<dbReference type="Gene3D" id="3.10.100.10">
    <property type="entry name" value="Mannose-Binding Protein A, subunit A"/>
    <property type="match status" value="1"/>
</dbReference>
<gene>
    <name evidence="1" type="ORF">DAPPUDRAFT_120732</name>
</gene>
<dbReference type="GO" id="GO:0006955">
    <property type="term" value="P:immune response"/>
    <property type="evidence" value="ECO:0000318"/>
    <property type="project" value="GO_Central"/>
</dbReference>
<dbReference type="GO" id="GO:0038187">
    <property type="term" value="F:pattern recognition receptor activity"/>
    <property type="evidence" value="ECO:0000318"/>
    <property type="project" value="GO_Central"/>
</dbReference>
<dbReference type="OrthoDB" id="6384361at2759"/>
<dbReference type="SUPFAM" id="SSF56436">
    <property type="entry name" value="C-type lectin-like"/>
    <property type="match status" value="1"/>
</dbReference>
<dbReference type="AlphaFoldDB" id="E9I237"/>
<name>E9I237_DAPPU</name>
<dbReference type="Proteomes" id="UP000000305">
    <property type="component" value="Unassembled WGS sequence"/>
</dbReference>
<evidence type="ECO:0000313" key="2">
    <source>
        <dbReference type="Proteomes" id="UP000000305"/>
    </source>
</evidence>
<accession>E9I237</accession>
<proteinExistence type="predicted"/>
<dbReference type="GO" id="GO:0030246">
    <property type="term" value="F:carbohydrate binding"/>
    <property type="evidence" value="ECO:0000318"/>
    <property type="project" value="GO_Central"/>
</dbReference>